<dbReference type="InterPro" id="IPR001996">
    <property type="entry name" value="PTS_IIB_1"/>
</dbReference>
<evidence type="ECO:0000256" key="12">
    <source>
        <dbReference type="SAM" id="Phobius"/>
    </source>
</evidence>
<evidence type="ECO:0000256" key="7">
    <source>
        <dbReference type="ARBA" id="ARBA00022692"/>
    </source>
</evidence>
<evidence type="ECO:0000256" key="11">
    <source>
        <dbReference type="PROSITE-ProRule" id="PRU00421"/>
    </source>
</evidence>
<dbReference type="FunFam" id="3.30.1360.60:FF:000001">
    <property type="entry name" value="PTS system glucose-specific IIBC component PtsG"/>
    <property type="match status" value="1"/>
</dbReference>
<dbReference type="PROSITE" id="PS51098">
    <property type="entry name" value="PTS_EIIB_TYPE_1"/>
    <property type="match status" value="1"/>
</dbReference>
<evidence type="ECO:0000256" key="1">
    <source>
        <dbReference type="ARBA" id="ARBA00004651"/>
    </source>
</evidence>
<feature type="transmembrane region" description="Helical" evidence="12">
    <location>
        <begin position="295"/>
        <end position="314"/>
    </location>
</feature>
<evidence type="ECO:0000256" key="2">
    <source>
        <dbReference type="ARBA" id="ARBA00022448"/>
    </source>
</evidence>
<dbReference type="GO" id="GO:0015771">
    <property type="term" value="P:trehalose transport"/>
    <property type="evidence" value="ECO:0007669"/>
    <property type="project" value="TreeGrafter"/>
</dbReference>
<evidence type="ECO:0000256" key="9">
    <source>
        <dbReference type="ARBA" id="ARBA00022989"/>
    </source>
</evidence>
<evidence type="ECO:0000313" key="15">
    <source>
        <dbReference type="EMBL" id="SLM86827.1"/>
    </source>
</evidence>
<dbReference type="Gene3D" id="3.30.1360.60">
    <property type="entry name" value="Glucose permease domain IIB"/>
    <property type="match status" value="1"/>
</dbReference>
<keyword evidence="3" id="KW-1003">Cell membrane</keyword>
<reference evidence="16" key="1">
    <citation type="submission" date="2017-02" db="EMBL/GenBank/DDBJ databases">
        <authorList>
            <person name="Dridi B."/>
        </authorList>
    </citation>
    <scope>NUCLEOTIDE SEQUENCE [LARGE SCALE GENOMIC DNA]</scope>
    <source>
        <strain evidence="16">bH819</strain>
    </source>
</reference>
<comment type="subcellular location">
    <subcellularLocation>
        <location evidence="1">Cell membrane</location>
        <topology evidence="1">Multi-pass membrane protein</topology>
    </subcellularLocation>
</comment>
<dbReference type="EC" id="2.7.1.191" evidence="15"/>
<dbReference type="Proteomes" id="UP000195918">
    <property type="component" value="Unassembled WGS sequence"/>
</dbReference>
<dbReference type="NCBIfam" id="TIGR00826">
    <property type="entry name" value="EIIB_glc"/>
    <property type="match status" value="1"/>
</dbReference>
<feature type="transmembrane region" description="Helical" evidence="12">
    <location>
        <begin position="335"/>
        <end position="357"/>
    </location>
</feature>
<dbReference type="PROSITE" id="PS51103">
    <property type="entry name" value="PTS_EIIC_TYPE_1"/>
    <property type="match status" value="1"/>
</dbReference>
<feature type="transmembrane region" description="Helical" evidence="12">
    <location>
        <begin position="184"/>
        <end position="203"/>
    </location>
</feature>
<keyword evidence="10 12" id="KW-0472">Membrane</keyword>
<dbReference type="InterPro" id="IPR036878">
    <property type="entry name" value="Glu_permease_IIB"/>
</dbReference>
<accession>A0A1X6WRC8</accession>
<gene>
    <name evidence="15" type="ORF">FM121_12070</name>
</gene>
<feature type="domain" description="PTS EIIC type-1" evidence="14">
    <location>
        <begin position="107"/>
        <end position="470"/>
    </location>
</feature>
<dbReference type="SUPFAM" id="SSF55604">
    <property type="entry name" value="Glucose permease domain IIB"/>
    <property type="match status" value="1"/>
</dbReference>
<keyword evidence="5 15" id="KW-0808">Transferase</keyword>
<dbReference type="InterPro" id="IPR018113">
    <property type="entry name" value="PTrfase_EIIB_Cys"/>
</dbReference>
<dbReference type="GO" id="GO:0090589">
    <property type="term" value="F:protein-phosphocysteine-trehalose phosphotransferase system transporter activity"/>
    <property type="evidence" value="ECO:0007669"/>
    <property type="project" value="TreeGrafter"/>
</dbReference>
<dbReference type="InterPro" id="IPR050558">
    <property type="entry name" value="PTS_Sugar-Specific_Components"/>
</dbReference>
<feature type="transmembrane region" description="Helical" evidence="12">
    <location>
        <begin position="397"/>
        <end position="419"/>
    </location>
</feature>
<dbReference type="GO" id="GO:0008982">
    <property type="term" value="F:protein-N(PI)-phosphohistidine-sugar phosphotransferase activity"/>
    <property type="evidence" value="ECO:0007669"/>
    <property type="project" value="InterPro"/>
</dbReference>
<feature type="transmembrane region" description="Helical" evidence="12">
    <location>
        <begin position="153"/>
        <end position="177"/>
    </location>
</feature>
<evidence type="ECO:0000256" key="6">
    <source>
        <dbReference type="ARBA" id="ARBA00022683"/>
    </source>
</evidence>
<feature type="active site" description="Phosphocysteine intermediate; for EIIB activity" evidence="11">
    <location>
        <position position="27"/>
    </location>
</feature>
<evidence type="ECO:0000256" key="10">
    <source>
        <dbReference type="ARBA" id="ARBA00023136"/>
    </source>
</evidence>
<keyword evidence="16" id="KW-1185">Reference proteome</keyword>
<evidence type="ECO:0000256" key="5">
    <source>
        <dbReference type="ARBA" id="ARBA00022679"/>
    </source>
</evidence>
<evidence type="ECO:0000256" key="4">
    <source>
        <dbReference type="ARBA" id="ARBA00022597"/>
    </source>
</evidence>
<evidence type="ECO:0000259" key="13">
    <source>
        <dbReference type="PROSITE" id="PS51098"/>
    </source>
</evidence>
<keyword evidence="2" id="KW-0813">Transport</keyword>
<keyword evidence="8" id="KW-0418">Kinase</keyword>
<evidence type="ECO:0000256" key="3">
    <source>
        <dbReference type="ARBA" id="ARBA00022475"/>
    </source>
</evidence>
<feature type="transmembrane region" description="Helical" evidence="12">
    <location>
        <begin position="439"/>
        <end position="461"/>
    </location>
</feature>
<dbReference type="PANTHER" id="PTHR30175:SF7">
    <property type="entry name" value="NEGATIVE REGULATOR OF SACY ACTIVITY"/>
    <property type="match status" value="1"/>
</dbReference>
<evidence type="ECO:0000259" key="14">
    <source>
        <dbReference type="PROSITE" id="PS51103"/>
    </source>
</evidence>
<dbReference type="PROSITE" id="PS01035">
    <property type="entry name" value="PTS_EIIB_TYPE_1_CYS"/>
    <property type="match status" value="1"/>
</dbReference>
<keyword evidence="9 12" id="KW-1133">Transmembrane helix</keyword>
<dbReference type="GO" id="GO:0016301">
    <property type="term" value="F:kinase activity"/>
    <property type="evidence" value="ECO:0007669"/>
    <property type="project" value="UniProtKB-KW"/>
</dbReference>
<dbReference type="OrthoDB" id="9769191at2"/>
<dbReference type="GO" id="GO:0005886">
    <property type="term" value="C:plasma membrane"/>
    <property type="evidence" value="ECO:0007669"/>
    <property type="project" value="UniProtKB-SubCell"/>
</dbReference>
<dbReference type="AlphaFoldDB" id="A0A1X6WRC8"/>
<dbReference type="InterPro" id="IPR013013">
    <property type="entry name" value="PTS_EIIC_1"/>
</dbReference>
<dbReference type="PANTHER" id="PTHR30175">
    <property type="entry name" value="PHOSPHOTRANSFERASE SYSTEM TRANSPORT PROTEIN"/>
    <property type="match status" value="1"/>
</dbReference>
<dbReference type="Pfam" id="PF02378">
    <property type="entry name" value="PTS_EIIC"/>
    <property type="match status" value="1"/>
</dbReference>
<sequence>MTTDYAKIGQEILKIVGEDNILSMTHCATRLRLEVKDRESIDDKKIENVDEVKGVFYNAGQYQIILGTGIVNKVYDSLMTDNQKLKNKETSLEEIKRDGNPIKRGIRTLADIFIPIIPGIVATGLFLGLKGVILNESVLAFFGTSADKIPEYLMTLMSVLTDTVFVFLPALICWSAFKKFGGTPIIGFVIGLMLVSPMLPNAYAVADINSGIEPLIAFGFIPIVGYQGSVLTALVVGIIGAKFETKLRKIMPNSLDLMFTPFFVILSMMLLGLLVLGPVLHFVESGLVIVVKNLIHLPFGIGGLLIGFLYPLSVMTGMHHLFIMIETSLLAQTGFNPLITLCAMYGFSNAAVCFAISKKAKNKKVKVVGTSAGITQLLGVSEPALFGITIRYGTKPLIVMLGCSAMGGAVLSMLGVQANSYGLAVILSPLMYIYDSYQFVTYIVVGIATFITAFIITYLFAVPEEVMVSE</sequence>
<feature type="transmembrane region" description="Helical" evidence="12">
    <location>
        <begin position="112"/>
        <end position="133"/>
    </location>
</feature>
<keyword evidence="4" id="KW-0762">Sugar transport</keyword>
<organism evidence="15 16">
    <name type="scientific">Vagococcus fluvialis bH819</name>
    <dbReference type="NCBI Taxonomy" id="1255619"/>
    <lineage>
        <taxon>Bacteria</taxon>
        <taxon>Bacillati</taxon>
        <taxon>Bacillota</taxon>
        <taxon>Bacilli</taxon>
        <taxon>Lactobacillales</taxon>
        <taxon>Enterococcaceae</taxon>
        <taxon>Vagococcus</taxon>
    </lineage>
</organism>
<dbReference type="EMBL" id="FWFD01000015">
    <property type="protein sequence ID" value="SLM86827.1"/>
    <property type="molecule type" value="Genomic_DNA"/>
</dbReference>
<feature type="domain" description="PTS EIIB type-1" evidence="13">
    <location>
        <begin position="5"/>
        <end position="88"/>
    </location>
</feature>
<keyword evidence="6" id="KW-0598">Phosphotransferase system</keyword>
<feature type="transmembrane region" description="Helical" evidence="12">
    <location>
        <begin position="262"/>
        <end position="283"/>
    </location>
</feature>
<protein>
    <submittedName>
        <fullName evidence="15">PTS system, sucrose-specific IIB component / PTS system, sucrose-specific IIC component / PTS system, sucrose-specific IIA component</fullName>
        <ecNumber evidence="15">2.7.1.191</ecNumber>
    </submittedName>
</protein>
<evidence type="ECO:0000313" key="16">
    <source>
        <dbReference type="Proteomes" id="UP000195918"/>
    </source>
</evidence>
<feature type="transmembrane region" description="Helical" evidence="12">
    <location>
        <begin position="369"/>
        <end position="390"/>
    </location>
</feature>
<dbReference type="CDD" id="cd00212">
    <property type="entry name" value="PTS_IIB_glc"/>
    <property type="match status" value="1"/>
</dbReference>
<dbReference type="Pfam" id="PF00367">
    <property type="entry name" value="PTS_EIIB"/>
    <property type="match status" value="1"/>
</dbReference>
<dbReference type="GO" id="GO:0009401">
    <property type="term" value="P:phosphoenolpyruvate-dependent sugar phosphotransferase system"/>
    <property type="evidence" value="ECO:0007669"/>
    <property type="project" value="UniProtKB-KW"/>
</dbReference>
<dbReference type="InterPro" id="IPR003352">
    <property type="entry name" value="PTS_EIIC"/>
</dbReference>
<keyword evidence="7 12" id="KW-0812">Transmembrane</keyword>
<name>A0A1X6WRC8_9ENTE</name>
<evidence type="ECO:0000256" key="8">
    <source>
        <dbReference type="ARBA" id="ARBA00022777"/>
    </source>
</evidence>
<dbReference type="RefSeq" id="WP_086952433.1">
    <property type="nucleotide sequence ID" value="NZ_FWFD01000015.1"/>
</dbReference>
<proteinExistence type="predicted"/>
<feature type="transmembrane region" description="Helical" evidence="12">
    <location>
        <begin position="215"/>
        <end position="241"/>
    </location>
</feature>